<keyword evidence="3" id="KW-0862">Zinc</keyword>
<keyword evidence="1" id="KW-0479">Metal-binding</keyword>
<reference evidence="6" key="1">
    <citation type="submission" date="2022-07" db="EMBL/GenBank/DDBJ databases">
        <title>The genome of Lyophyllum shimeji provides insight into the initial evolution of ectomycorrhizal fungal genome.</title>
        <authorList>
            <person name="Kobayashi Y."/>
            <person name="Shibata T."/>
            <person name="Hirakawa H."/>
            <person name="Shigenobu S."/>
            <person name="Nishiyama T."/>
            <person name="Yamada A."/>
            <person name="Hasebe M."/>
            <person name="Kawaguchi M."/>
        </authorList>
    </citation>
    <scope>NUCLEOTIDE SEQUENCE</scope>
    <source>
        <strain evidence="6">AT787</strain>
    </source>
</reference>
<organism evidence="6 7">
    <name type="scientific">Lyophyllum shimeji</name>
    <name type="common">Hon-shimeji</name>
    <name type="synonym">Tricholoma shimeji</name>
    <dbReference type="NCBI Taxonomy" id="47721"/>
    <lineage>
        <taxon>Eukaryota</taxon>
        <taxon>Fungi</taxon>
        <taxon>Dikarya</taxon>
        <taxon>Basidiomycota</taxon>
        <taxon>Agaricomycotina</taxon>
        <taxon>Agaricomycetes</taxon>
        <taxon>Agaricomycetidae</taxon>
        <taxon>Agaricales</taxon>
        <taxon>Tricholomatineae</taxon>
        <taxon>Lyophyllaceae</taxon>
        <taxon>Lyophyllum</taxon>
    </lineage>
</organism>
<dbReference type="GO" id="GO:0008270">
    <property type="term" value="F:zinc ion binding"/>
    <property type="evidence" value="ECO:0007669"/>
    <property type="project" value="UniProtKB-KW"/>
</dbReference>
<evidence type="ECO:0000256" key="2">
    <source>
        <dbReference type="ARBA" id="ARBA00022771"/>
    </source>
</evidence>
<evidence type="ECO:0000256" key="3">
    <source>
        <dbReference type="ARBA" id="ARBA00022833"/>
    </source>
</evidence>
<dbReference type="PROSITE" id="PS50865">
    <property type="entry name" value="ZF_MYND_2"/>
    <property type="match status" value="1"/>
</dbReference>
<evidence type="ECO:0000259" key="5">
    <source>
        <dbReference type="PROSITE" id="PS50865"/>
    </source>
</evidence>
<dbReference type="EMBL" id="BRPK01000009">
    <property type="protein sequence ID" value="GLB41022.1"/>
    <property type="molecule type" value="Genomic_DNA"/>
</dbReference>
<accession>A0A9P3UQ85</accession>
<dbReference type="InterPro" id="IPR002893">
    <property type="entry name" value="Znf_MYND"/>
</dbReference>
<sequence length="213" mass="23689">MAPAQPPICSVCSKGSAEVQLQQCSRCKSRYYCGRECQVSDWQTHKVTCGKPGSNRASGSTSSGPKWYDKHRKCRDGHNHEGDLELITWNCPKEKTGWGAVCLEEADDLKHRFETEMGGDLQKLYEEWPDAFRWTCCGTSAGMDHGCDHHGSGSFPCSCDFCRMGKPLPERIYKEKSAERMGLNLRRGPDPRSFNPALAALCATGRSICGLEM</sequence>
<keyword evidence="7" id="KW-1185">Reference proteome</keyword>
<evidence type="ECO:0000256" key="4">
    <source>
        <dbReference type="PROSITE-ProRule" id="PRU00134"/>
    </source>
</evidence>
<comment type="caution">
    <text evidence="6">The sequence shown here is derived from an EMBL/GenBank/DDBJ whole genome shotgun (WGS) entry which is preliminary data.</text>
</comment>
<evidence type="ECO:0000256" key="1">
    <source>
        <dbReference type="ARBA" id="ARBA00022723"/>
    </source>
</evidence>
<protein>
    <submittedName>
        <fullName evidence="6">MYND finger</fullName>
    </submittedName>
</protein>
<dbReference type="Gene3D" id="6.10.140.2220">
    <property type="match status" value="1"/>
</dbReference>
<dbReference type="PROSITE" id="PS01360">
    <property type="entry name" value="ZF_MYND_1"/>
    <property type="match status" value="1"/>
</dbReference>
<proteinExistence type="predicted"/>
<dbReference type="AlphaFoldDB" id="A0A9P3UQ85"/>
<evidence type="ECO:0000313" key="6">
    <source>
        <dbReference type="EMBL" id="GLB41022.1"/>
    </source>
</evidence>
<dbReference type="SUPFAM" id="SSF144232">
    <property type="entry name" value="HIT/MYND zinc finger-like"/>
    <property type="match status" value="1"/>
</dbReference>
<dbReference type="Proteomes" id="UP001063166">
    <property type="component" value="Unassembled WGS sequence"/>
</dbReference>
<dbReference type="OrthoDB" id="432970at2759"/>
<feature type="domain" description="MYND-type" evidence="5">
    <location>
        <begin position="9"/>
        <end position="49"/>
    </location>
</feature>
<dbReference type="Pfam" id="PF01753">
    <property type="entry name" value="zf-MYND"/>
    <property type="match status" value="1"/>
</dbReference>
<gene>
    <name evidence="6" type="ORF">LshimejAT787_0902370</name>
</gene>
<evidence type="ECO:0000313" key="7">
    <source>
        <dbReference type="Proteomes" id="UP001063166"/>
    </source>
</evidence>
<keyword evidence="2 4" id="KW-0863">Zinc-finger</keyword>
<name>A0A9P3UQ85_LYOSH</name>